<keyword evidence="3" id="KW-1185">Reference proteome</keyword>
<gene>
    <name evidence="2" type="ORF">DAPPUDRAFT_101019</name>
</gene>
<proteinExistence type="predicted"/>
<evidence type="ECO:0000313" key="3">
    <source>
        <dbReference type="Proteomes" id="UP000000305"/>
    </source>
</evidence>
<name>E9GBZ5_DAPPU</name>
<dbReference type="KEGG" id="dpx:DAPPUDRAFT_101019"/>
<dbReference type="PhylomeDB" id="E9GBZ5"/>
<dbReference type="HOGENOM" id="CLU_022778_0_0_1"/>
<dbReference type="Proteomes" id="UP000000305">
    <property type="component" value="Unassembled WGS sequence"/>
</dbReference>
<feature type="compositionally biased region" description="Basic residues" evidence="1">
    <location>
        <begin position="555"/>
        <end position="567"/>
    </location>
</feature>
<feature type="region of interest" description="Disordered" evidence="1">
    <location>
        <begin position="34"/>
        <end position="57"/>
    </location>
</feature>
<organism evidence="2 3">
    <name type="scientific">Daphnia pulex</name>
    <name type="common">Water flea</name>
    <dbReference type="NCBI Taxonomy" id="6669"/>
    <lineage>
        <taxon>Eukaryota</taxon>
        <taxon>Metazoa</taxon>
        <taxon>Ecdysozoa</taxon>
        <taxon>Arthropoda</taxon>
        <taxon>Crustacea</taxon>
        <taxon>Branchiopoda</taxon>
        <taxon>Diplostraca</taxon>
        <taxon>Cladocera</taxon>
        <taxon>Anomopoda</taxon>
        <taxon>Daphniidae</taxon>
        <taxon>Daphnia</taxon>
    </lineage>
</organism>
<evidence type="ECO:0000256" key="1">
    <source>
        <dbReference type="SAM" id="MobiDB-lite"/>
    </source>
</evidence>
<feature type="region of interest" description="Disordered" evidence="1">
    <location>
        <begin position="517"/>
        <end position="571"/>
    </location>
</feature>
<dbReference type="EMBL" id="GL732538">
    <property type="protein sequence ID" value="EFX83068.1"/>
    <property type="molecule type" value="Genomic_DNA"/>
</dbReference>
<feature type="compositionally biased region" description="Low complexity" evidence="1">
    <location>
        <begin position="229"/>
        <end position="239"/>
    </location>
</feature>
<dbReference type="AlphaFoldDB" id="E9GBZ5"/>
<reference evidence="2 3" key="1">
    <citation type="journal article" date="2011" name="Science">
        <title>The ecoresponsive genome of Daphnia pulex.</title>
        <authorList>
            <person name="Colbourne J.K."/>
            <person name="Pfrender M.E."/>
            <person name="Gilbert D."/>
            <person name="Thomas W.K."/>
            <person name="Tucker A."/>
            <person name="Oakley T.H."/>
            <person name="Tokishita S."/>
            <person name="Aerts A."/>
            <person name="Arnold G.J."/>
            <person name="Basu M.K."/>
            <person name="Bauer D.J."/>
            <person name="Caceres C.E."/>
            <person name="Carmel L."/>
            <person name="Casola C."/>
            <person name="Choi J.H."/>
            <person name="Detter J.C."/>
            <person name="Dong Q."/>
            <person name="Dusheyko S."/>
            <person name="Eads B.D."/>
            <person name="Frohlich T."/>
            <person name="Geiler-Samerotte K.A."/>
            <person name="Gerlach D."/>
            <person name="Hatcher P."/>
            <person name="Jogdeo S."/>
            <person name="Krijgsveld J."/>
            <person name="Kriventseva E.V."/>
            <person name="Kultz D."/>
            <person name="Laforsch C."/>
            <person name="Lindquist E."/>
            <person name="Lopez J."/>
            <person name="Manak J.R."/>
            <person name="Muller J."/>
            <person name="Pangilinan J."/>
            <person name="Patwardhan R.P."/>
            <person name="Pitluck S."/>
            <person name="Pritham E.J."/>
            <person name="Rechtsteiner A."/>
            <person name="Rho M."/>
            <person name="Rogozin I.B."/>
            <person name="Sakarya O."/>
            <person name="Salamov A."/>
            <person name="Schaack S."/>
            <person name="Shapiro H."/>
            <person name="Shiga Y."/>
            <person name="Skalitzky C."/>
            <person name="Smith Z."/>
            <person name="Souvorov A."/>
            <person name="Sung W."/>
            <person name="Tang Z."/>
            <person name="Tsuchiya D."/>
            <person name="Tu H."/>
            <person name="Vos H."/>
            <person name="Wang M."/>
            <person name="Wolf Y.I."/>
            <person name="Yamagata H."/>
            <person name="Yamada T."/>
            <person name="Ye Y."/>
            <person name="Shaw J.R."/>
            <person name="Andrews J."/>
            <person name="Crease T.J."/>
            <person name="Tang H."/>
            <person name="Lucas S.M."/>
            <person name="Robertson H.M."/>
            <person name="Bork P."/>
            <person name="Koonin E.V."/>
            <person name="Zdobnov E.M."/>
            <person name="Grigoriev I.V."/>
            <person name="Lynch M."/>
            <person name="Boore J.L."/>
        </authorList>
    </citation>
    <scope>NUCLEOTIDE SEQUENCE [LARGE SCALE GENOMIC DNA]</scope>
</reference>
<feature type="region of interest" description="Disordered" evidence="1">
    <location>
        <begin position="591"/>
        <end position="610"/>
    </location>
</feature>
<dbReference type="InParanoid" id="E9GBZ5"/>
<accession>E9GBZ5</accession>
<feature type="compositionally biased region" description="Basic residues" evidence="1">
    <location>
        <begin position="211"/>
        <end position="228"/>
    </location>
</feature>
<sequence>MSRYRPSPSEFFYGQFFDPRVGFFDQPRLERERMRDRELRSRPHHQHPNYQVRDRSPVDFPRFAPRWDDYSRDAPRPEGFGFVAPYDDRFVRDDQPSSSRRGSGKGYRCGETGFYFYCDDGFCYDEAGYSYQFEQDGFYYDTETGYRHDSGGFLCDENGVRLNRAELESYEQSVRFAHPIASVIGPIPPRTEDVPIDIDIEDQEEQDDSRRGRRPWLPRRSSSPKKRAGGSAAAPRPAAYTPNSTAAKSSETTVGPSATEAASSATAAVSSATATESSATAAASSATAATTVANVIHELVDLVPGSVGVQAVTAPLEGLSLPGSSGAQPLSVPKSISDEILLFMTSGISTDSSKAISKEFCLDYVDEDFSLKPPKLDGWISRRVLLKSDKNLIKSINAKEETLIKAQLKIMDIGQPLVDLYTRLSSLPDNETIKRPVQAALQQWGRAYFSITRERRSAVVALAEPSADYLLKEPDAFSTGKEARAFLLTDKFLQVMLNNANQDNTLAQASKAAAAAAAANATRRPATRRVRAEPPSSSSHPPPRYESDVIVRGGRGGRSRRAGHGRGQRSVTWFPGSRRYVTSKSNSLTPCKIFPSPNSKPFSQPEGPRATVVDKDGSITVASRLTKFADRWALVTSDRWVLKTIREGLSIEFENLPVQKSWPPQIVMSKEMAEVCDKEVKDLLAKRAIAEGPAGKTVQKRPEKWARIVNEKRNPPCQAGPSWSIMS</sequence>
<evidence type="ECO:0000313" key="2">
    <source>
        <dbReference type="EMBL" id="EFX83068.1"/>
    </source>
</evidence>
<protein>
    <submittedName>
        <fullName evidence="2">Uncharacterized protein</fullName>
    </submittedName>
</protein>
<feature type="region of interest" description="Disordered" evidence="1">
    <location>
        <begin position="199"/>
        <end position="259"/>
    </location>
</feature>
<feature type="compositionally biased region" description="Polar residues" evidence="1">
    <location>
        <begin position="241"/>
        <end position="256"/>
    </location>
</feature>
<dbReference type="OrthoDB" id="6393415at2759"/>